<protein>
    <submittedName>
        <fullName evidence="2">Bro-N domain-containing protein</fullName>
    </submittedName>
</protein>
<accession>A0ABS3LWN3</accession>
<dbReference type="RefSeq" id="WP_207881594.1">
    <property type="nucleotide sequence ID" value="NZ_JAFVMF010000010.1"/>
</dbReference>
<dbReference type="PANTHER" id="PTHR36180">
    <property type="entry name" value="DNA-BINDING PROTEIN-RELATED-RELATED"/>
    <property type="match status" value="1"/>
</dbReference>
<dbReference type="InterPro" id="IPR003497">
    <property type="entry name" value="BRO_N_domain"/>
</dbReference>
<dbReference type="PANTHER" id="PTHR36180:SF2">
    <property type="entry name" value="BRO FAMILY PROTEIN"/>
    <property type="match status" value="1"/>
</dbReference>
<name>A0ABS3LWN3_9PROT</name>
<evidence type="ECO:0000313" key="3">
    <source>
        <dbReference type="Proteomes" id="UP000664771"/>
    </source>
</evidence>
<dbReference type="SMART" id="SM01040">
    <property type="entry name" value="Bro-N"/>
    <property type="match status" value="1"/>
</dbReference>
<evidence type="ECO:0000313" key="2">
    <source>
        <dbReference type="EMBL" id="MBO1360320.1"/>
    </source>
</evidence>
<dbReference type="Pfam" id="PF02498">
    <property type="entry name" value="Bro-N"/>
    <property type="match status" value="1"/>
</dbReference>
<sequence length="253" mass="28883">MNSESAQRKRQQHKVPLVVTADSLRFEEHGLGAVLIEGKRWVLAKEICDVLGISRHRNAVTRLDDDECMLVLLQTAGGPQESYVVNESGAYHLTFIATKPVAKRFRRWVTEEVLPQIRRTGEYRSGAEAQANSAPRPEISEADLRLLRQLKEDDIYQSTRHLVTRVNGKFSVEKALSEAKRPWSYDLDMLELIHLVKLVQISWFALNGDIRRSDQMRQYMCRLSTVMNLLDDKLGTGPYFEPVSSAFPEGPMQ</sequence>
<dbReference type="Proteomes" id="UP000664771">
    <property type="component" value="Unassembled WGS sequence"/>
</dbReference>
<reference evidence="2 3" key="1">
    <citation type="submission" date="2021-03" db="EMBL/GenBank/DDBJ databases">
        <title>The complete genome sequence of Acetobacter sacchari TBRC 11175.</title>
        <authorList>
            <person name="Charoenyingcharoen P."/>
            <person name="Yukphan P."/>
        </authorList>
    </citation>
    <scope>NUCLEOTIDE SEQUENCE [LARGE SCALE GENOMIC DNA]</scope>
    <source>
        <strain evidence="2 3">TBRC 11175</strain>
    </source>
</reference>
<dbReference type="PROSITE" id="PS51750">
    <property type="entry name" value="BRO_N"/>
    <property type="match status" value="1"/>
</dbReference>
<organism evidence="2 3">
    <name type="scientific">Acetobacter sacchari</name>
    <dbReference type="NCBI Taxonomy" id="2661687"/>
    <lineage>
        <taxon>Bacteria</taxon>
        <taxon>Pseudomonadati</taxon>
        <taxon>Pseudomonadota</taxon>
        <taxon>Alphaproteobacteria</taxon>
        <taxon>Acetobacterales</taxon>
        <taxon>Acetobacteraceae</taxon>
        <taxon>Acetobacter</taxon>
    </lineage>
</organism>
<evidence type="ECO:0000259" key="1">
    <source>
        <dbReference type="PROSITE" id="PS51750"/>
    </source>
</evidence>
<proteinExistence type="predicted"/>
<keyword evidence="3" id="KW-1185">Reference proteome</keyword>
<feature type="domain" description="Bro-N" evidence="1">
    <location>
        <begin position="17"/>
        <end position="121"/>
    </location>
</feature>
<gene>
    <name evidence="2" type="ORF">J2D73_11025</name>
</gene>
<dbReference type="EMBL" id="JAFVMF010000010">
    <property type="protein sequence ID" value="MBO1360320.1"/>
    <property type="molecule type" value="Genomic_DNA"/>
</dbReference>
<comment type="caution">
    <text evidence="2">The sequence shown here is derived from an EMBL/GenBank/DDBJ whole genome shotgun (WGS) entry which is preliminary data.</text>
</comment>